<feature type="region of interest" description="Disordered" evidence="1">
    <location>
        <begin position="111"/>
        <end position="135"/>
    </location>
</feature>
<evidence type="ECO:0000313" key="3">
    <source>
        <dbReference type="EMBL" id="AAK65565.1"/>
    </source>
</evidence>
<gene>
    <name evidence="3" type="ORF">SMa1657</name>
</gene>
<keyword evidence="2" id="KW-0812">Transmembrane</keyword>
<feature type="transmembrane region" description="Helical" evidence="2">
    <location>
        <begin position="54"/>
        <end position="79"/>
    </location>
</feature>
<evidence type="ECO:0000313" key="4">
    <source>
        <dbReference type="Proteomes" id="UP000001976"/>
    </source>
</evidence>
<geneLocation type="plasmid" evidence="3 4">
    <name>pSymA</name>
</geneLocation>
<feature type="region of interest" description="Disordered" evidence="1">
    <location>
        <begin position="1"/>
        <end position="42"/>
    </location>
</feature>
<dbReference type="EnsemblBacteria" id="AAK65565">
    <property type="protein sequence ID" value="AAK65565"/>
    <property type="gene ID" value="SMa1657"/>
</dbReference>
<name>Q92YH3_RHIME</name>
<proteinExistence type="predicted"/>
<accession>Q92YH3</accession>
<dbReference type="AlphaFoldDB" id="Q92YH3"/>
<dbReference type="Proteomes" id="UP000001976">
    <property type="component" value="Plasmid pSymA"/>
</dbReference>
<dbReference type="EMBL" id="AE006469">
    <property type="protein sequence ID" value="AAK65565.1"/>
    <property type="molecule type" value="Genomic_DNA"/>
</dbReference>
<keyword evidence="3" id="KW-0614">Plasmid</keyword>
<dbReference type="OrthoDB" id="8421565at2"/>
<reference evidence="3 4" key="1">
    <citation type="journal article" date="2001" name="Proc. Natl. Acad. Sci. U.S.A.">
        <title>Nucleotide sequence and predicted functions of the entire Sinorhizobium meliloti pSymA megaplasmid.</title>
        <authorList>
            <person name="Barnett M.J."/>
            <person name="Fisher R.F."/>
            <person name="Jones T."/>
            <person name="Komp C."/>
            <person name="Abola A.P."/>
            <person name="Barloy-Hubler F."/>
            <person name="Bowser L."/>
            <person name="Capela D."/>
            <person name="Galibert F."/>
            <person name="Gouzy J."/>
            <person name="Gurjal M."/>
            <person name="Hong A."/>
            <person name="Huizar L."/>
            <person name="Hyman R.W."/>
            <person name="Kahn D."/>
            <person name="Kahn M.L."/>
            <person name="Kalman S."/>
            <person name="Keating D.H."/>
            <person name="Palm C."/>
            <person name="Peck M.C."/>
            <person name="Surzycki R."/>
            <person name="Wells D.H."/>
            <person name="Yeh K.-C."/>
            <person name="Davis R.W."/>
            <person name="Federspiel N.A."/>
            <person name="Long S.R."/>
        </authorList>
    </citation>
    <scope>NUCLEOTIDE SEQUENCE [LARGE SCALE GENOMIC DNA]</scope>
    <source>
        <strain evidence="3 4">1021</strain>
        <plasmid evidence="4">Plasmid pSymA</plasmid>
    </source>
</reference>
<dbReference type="KEGG" id="sme:SMa1657"/>
<feature type="transmembrane region" description="Helical" evidence="2">
    <location>
        <begin position="85"/>
        <end position="104"/>
    </location>
</feature>
<dbReference type="PIR" id="C95375">
    <property type="entry name" value="C95375"/>
</dbReference>
<reference evidence="4" key="2">
    <citation type="journal article" date="2001" name="Science">
        <title>The composite genome of the legume symbiont Sinorhizobium meliloti.</title>
        <authorList>
            <person name="Galibert F."/>
            <person name="Finan T.M."/>
            <person name="Long S.R."/>
            <person name="Puehler A."/>
            <person name="Abola P."/>
            <person name="Ampe F."/>
            <person name="Barloy-Hubler F."/>
            <person name="Barnett M.J."/>
            <person name="Becker A."/>
            <person name="Boistard P."/>
            <person name="Bothe G."/>
            <person name="Boutry M."/>
            <person name="Bowser L."/>
            <person name="Buhrmester J."/>
            <person name="Cadieu E."/>
            <person name="Capela D."/>
            <person name="Chain P."/>
            <person name="Cowie A."/>
            <person name="Davis R.W."/>
            <person name="Dreano S."/>
            <person name="Federspiel N.A."/>
            <person name="Fisher R.F."/>
            <person name="Gloux S."/>
            <person name="Godrie T."/>
            <person name="Goffeau A."/>
            <person name="Golding B."/>
            <person name="Gouzy J."/>
            <person name="Gurjal M."/>
            <person name="Hernandez-Lucas I."/>
            <person name="Hong A."/>
            <person name="Huizar L."/>
            <person name="Hyman R.W."/>
            <person name="Jones T."/>
            <person name="Kahn D."/>
            <person name="Kahn M.L."/>
            <person name="Kalman S."/>
            <person name="Keating D.H."/>
            <person name="Kiss E."/>
            <person name="Komp C."/>
            <person name="Lelaure V."/>
            <person name="Masuy D."/>
            <person name="Palm C."/>
            <person name="Peck M.C."/>
            <person name="Pohl T.M."/>
            <person name="Portetelle D."/>
            <person name="Purnelle B."/>
            <person name="Ramsperger U."/>
            <person name="Surzycki R."/>
            <person name="Thebault P."/>
            <person name="Vandenbol M."/>
            <person name="Vorhoelter F.J."/>
            <person name="Weidner S."/>
            <person name="Wells D.H."/>
            <person name="Wong K."/>
            <person name="Yeh K.-C."/>
            <person name="Batut J."/>
        </authorList>
    </citation>
    <scope>NUCLEOTIDE SEQUENCE [LARGE SCALE GENOMIC DNA]</scope>
    <source>
        <strain evidence="4">1021</strain>
        <plasmid evidence="4">Plasmid pSymA</plasmid>
    </source>
</reference>
<keyword evidence="2" id="KW-0472">Membrane</keyword>
<sequence length="135" mass="15286">MMKRQRSYTHCGSPRPKHILTARAHGGDSSTSTDLSELPTMSASKRWRDRSATFVWRMATSPFSIGVYIAIAIWISFLVSADTGIPAYVLMAAQFLLVIFVDPPKRVAQYRDRRYGRPARSPPNSRTVPHGRQHR</sequence>
<dbReference type="HOGENOM" id="CLU_155893_0_0_5"/>
<protein>
    <submittedName>
        <fullName evidence="3">Uncharacterized protein</fullName>
    </submittedName>
</protein>
<keyword evidence="4" id="KW-1185">Reference proteome</keyword>
<keyword evidence="2" id="KW-1133">Transmembrane helix</keyword>
<organism evidence="3 4">
    <name type="scientific">Rhizobium meliloti (strain 1021)</name>
    <name type="common">Ensifer meliloti</name>
    <name type="synonym">Sinorhizobium meliloti</name>
    <dbReference type="NCBI Taxonomy" id="266834"/>
    <lineage>
        <taxon>Bacteria</taxon>
        <taxon>Pseudomonadati</taxon>
        <taxon>Pseudomonadota</taxon>
        <taxon>Alphaproteobacteria</taxon>
        <taxon>Hyphomicrobiales</taxon>
        <taxon>Rhizobiaceae</taxon>
        <taxon>Sinorhizobium/Ensifer group</taxon>
        <taxon>Sinorhizobium</taxon>
    </lineage>
</organism>
<evidence type="ECO:0000256" key="2">
    <source>
        <dbReference type="SAM" id="Phobius"/>
    </source>
</evidence>
<evidence type="ECO:0000256" key="1">
    <source>
        <dbReference type="SAM" id="MobiDB-lite"/>
    </source>
</evidence>
<feature type="compositionally biased region" description="Polar residues" evidence="1">
    <location>
        <begin position="28"/>
        <end position="42"/>
    </location>
</feature>